<proteinExistence type="predicted"/>
<comment type="caution">
    <text evidence="2">The sequence shown here is derived from an EMBL/GenBank/DDBJ whole genome shotgun (WGS) entry which is preliminary data.</text>
</comment>
<dbReference type="InterPro" id="IPR029068">
    <property type="entry name" value="Glyas_Bleomycin-R_OHBP_Dase"/>
</dbReference>
<dbReference type="InterPro" id="IPR037523">
    <property type="entry name" value="VOC_core"/>
</dbReference>
<accession>A0A4R9AB35</accession>
<keyword evidence="3" id="KW-1185">Reference proteome</keyword>
<gene>
    <name evidence="2" type="ORF">E3T55_00855</name>
</gene>
<feature type="domain" description="VOC" evidence="1">
    <location>
        <begin position="2"/>
        <end position="125"/>
    </location>
</feature>
<dbReference type="OrthoDB" id="197463at2"/>
<name>A0A4R9AB35_9MICO</name>
<dbReference type="Proteomes" id="UP000297447">
    <property type="component" value="Unassembled WGS sequence"/>
</dbReference>
<evidence type="ECO:0000259" key="1">
    <source>
        <dbReference type="PROSITE" id="PS51819"/>
    </source>
</evidence>
<evidence type="ECO:0000313" key="3">
    <source>
        <dbReference type="Proteomes" id="UP000297447"/>
    </source>
</evidence>
<dbReference type="Gene3D" id="3.10.180.10">
    <property type="entry name" value="2,3-Dihydroxybiphenyl 1,2-Dioxygenase, domain 1"/>
    <property type="match status" value="1"/>
</dbReference>
<dbReference type="SUPFAM" id="SSF54593">
    <property type="entry name" value="Glyoxalase/Bleomycin resistance protein/Dihydroxybiphenyl dioxygenase"/>
    <property type="match status" value="1"/>
</dbReference>
<protein>
    <submittedName>
        <fullName evidence="2">Glyoxalase</fullName>
    </submittedName>
</protein>
<dbReference type="InterPro" id="IPR004360">
    <property type="entry name" value="Glyas_Fos-R_dOase_dom"/>
</dbReference>
<sequence length="125" mass="13758">MRIKMCSVHVDDPSAAFTFYTELLGFTELMRMPEHALYIVRAPDDPTGPGLLLEPSDTKVAKAYQSGLHRLGIPAIVFGTPDVQAEYDRLRALGVYFQSAPSTDFSGTTAVFDDGCGNYIQLHQD</sequence>
<dbReference type="RefSeq" id="WP_134517693.1">
    <property type="nucleotide sequence ID" value="NZ_SOHE01000006.1"/>
</dbReference>
<dbReference type="EMBL" id="SOHE01000006">
    <property type="protein sequence ID" value="TFD55527.1"/>
    <property type="molecule type" value="Genomic_DNA"/>
</dbReference>
<dbReference type="AlphaFoldDB" id="A0A4R9AB35"/>
<reference evidence="2 3" key="1">
    <citation type="submission" date="2019-03" db="EMBL/GenBank/DDBJ databases">
        <title>Genomics of glacier-inhabiting Cryobacterium strains.</title>
        <authorList>
            <person name="Liu Q."/>
            <person name="Xin Y.-H."/>
        </authorList>
    </citation>
    <scope>NUCLEOTIDE SEQUENCE [LARGE SCALE GENOMIC DNA]</scope>
    <source>
        <strain evidence="2 3">Hh14</strain>
    </source>
</reference>
<dbReference type="PROSITE" id="PS51819">
    <property type="entry name" value="VOC"/>
    <property type="match status" value="1"/>
</dbReference>
<organism evidence="2 3">
    <name type="scientific">Cryobacterium frigoriphilum</name>
    <dbReference type="NCBI Taxonomy" id="1259150"/>
    <lineage>
        <taxon>Bacteria</taxon>
        <taxon>Bacillati</taxon>
        <taxon>Actinomycetota</taxon>
        <taxon>Actinomycetes</taxon>
        <taxon>Micrococcales</taxon>
        <taxon>Microbacteriaceae</taxon>
        <taxon>Cryobacterium</taxon>
    </lineage>
</organism>
<dbReference type="Pfam" id="PF00903">
    <property type="entry name" value="Glyoxalase"/>
    <property type="match status" value="1"/>
</dbReference>
<dbReference type="PANTHER" id="PTHR36437">
    <property type="entry name" value="GLYOXALASE/BLEOMYCIN RESISTANCE PROTEIN/DIOXYGENASE"/>
    <property type="match status" value="1"/>
</dbReference>
<evidence type="ECO:0000313" key="2">
    <source>
        <dbReference type="EMBL" id="TFD55527.1"/>
    </source>
</evidence>
<dbReference type="PANTHER" id="PTHR36437:SF2">
    <property type="entry name" value="GLYOXALASE_BLEOMYCIN RESISTANCE PROTEIN_DIOXYGENASE"/>
    <property type="match status" value="1"/>
</dbReference>